<sequence>MVVCNIDTSTLREGDIVTDKESGKRYRVRKSVLSDKYSNGPHGLGDPEDNSLRRVEVDTLIAEMMNDQIENVECRKPLQGEVLFVSYNLFINTLSLVRVHDIQFREAITEKYLKLRSEYRRTGKTEKERALDSYLQWKRGHRSSSS</sequence>
<accession>A0A0N5APJ0</accession>
<organism evidence="1 2">
    <name type="scientific">Syphacia muris</name>
    <dbReference type="NCBI Taxonomy" id="451379"/>
    <lineage>
        <taxon>Eukaryota</taxon>
        <taxon>Metazoa</taxon>
        <taxon>Ecdysozoa</taxon>
        <taxon>Nematoda</taxon>
        <taxon>Chromadorea</taxon>
        <taxon>Rhabditida</taxon>
        <taxon>Spirurina</taxon>
        <taxon>Oxyuridomorpha</taxon>
        <taxon>Oxyuroidea</taxon>
        <taxon>Oxyuridae</taxon>
        <taxon>Syphacia</taxon>
    </lineage>
</organism>
<reference evidence="2" key="1">
    <citation type="submission" date="2017-02" db="UniProtKB">
        <authorList>
            <consortium name="WormBaseParasite"/>
        </authorList>
    </citation>
    <scope>IDENTIFICATION</scope>
</reference>
<proteinExistence type="predicted"/>
<dbReference type="Proteomes" id="UP000046393">
    <property type="component" value="Unplaced"/>
</dbReference>
<evidence type="ECO:0000313" key="2">
    <source>
        <dbReference type="WBParaSite" id="SMUV_0000656801-mRNA-1"/>
    </source>
</evidence>
<keyword evidence="1" id="KW-1185">Reference proteome</keyword>
<dbReference type="STRING" id="451379.A0A0N5APJ0"/>
<protein>
    <submittedName>
        <fullName evidence="2">Transposase</fullName>
    </submittedName>
</protein>
<dbReference type="AlphaFoldDB" id="A0A0N5APJ0"/>
<evidence type="ECO:0000313" key="1">
    <source>
        <dbReference type="Proteomes" id="UP000046393"/>
    </source>
</evidence>
<dbReference type="WBParaSite" id="SMUV_0000656801-mRNA-1">
    <property type="protein sequence ID" value="SMUV_0000656801-mRNA-1"/>
    <property type="gene ID" value="SMUV_0000656801"/>
</dbReference>
<name>A0A0N5APJ0_9BILA</name>